<sequence length="338" mass="39500">MSKKINLDEIEITRDGLVFVGGVETRMPTVPDFKDSDWYKILQDIDKPKLKYSHQKEDAKLMTPYHMEIKLENVFCGYDSPFILEQLLKYWTEQRDKLVKQMEDQNIGATTLIGIDKANKILEYERACWIAINKYLQNQNVFEVLCEKQDPPYPLSNEKFLHLADLPQEAREFEPHYGLDVLRQYCEDILDRTYHDRISISDNAVAAMLNDKGIDIDGKSPTTQWKDMALVFTETNHIEFTYDDRMEIIIPSQKTGLKTAEGKYNEEYNSLLKFAIAKGTITKSIRRRIHQIFVTQKNVSSLRTWLRELTGRNDNPITYNKATGWVCQFSINQNVHKI</sequence>
<proteinExistence type="predicted"/>
<organism evidence="1">
    <name type="scientific">marine metagenome</name>
    <dbReference type="NCBI Taxonomy" id="408172"/>
    <lineage>
        <taxon>unclassified sequences</taxon>
        <taxon>metagenomes</taxon>
        <taxon>ecological metagenomes</taxon>
    </lineage>
</organism>
<protein>
    <submittedName>
        <fullName evidence="1">Uncharacterized protein</fullName>
    </submittedName>
</protein>
<accession>A0A382MKU0</accession>
<dbReference type="EMBL" id="UINC01093534">
    <property type="protein sequence ID" value="SVC48022.1"/>
    <property type="molecule type" value="Genomic_DNA"/>
</dbReference>
<gene>
    <name evidence="1" type="ORF">METZ01_LOCUS300876</name>
</gene>
<evidence type="ECO:0000313" key="1">
    <source>
        <dbReference type="EMBL" id="SVC48022.1"/>
    </source>
</evidence>
<reference evidence="1" key="1">
    <citation type="submission" date="2018-05" db="EMBL/GenBank/DDBJ databases">
        <authorList>
            <person name="Lanie J.A."/>
            <person name="Ng W.-L."/>
            <person name="Kazmierczak K.M."/>
            <person name="Andrzejewski T.M."/>
            <person name="Davidsen T.M."/>
            <person name="Wayne K.J."/>
            <person name="Tettelin H."/>
            <person name="Glass J.I."/>
            <person name="Rusch D."/>
            <person name="Podicherti R."/>
            <person name="Tsui H.-C.T."/>
            <person name="Winkler M.E."/>
        </authorList>
    </citation>
    <scope>NUCLEOTIDE SEQUENCE</scope>
</reference>
<dbReference type="AlphaFoldDB" id="A0A382MKU0"/>
<feature type="non-terminal residue" evidence="1">
    <location>
        <position position="338"/>
    </location>
</feature>
<name>A0A382MKU0_9ZZZZ</name>